<dbReference type="InterPro" id="IPR035476">
    <property type="entry name" value="SIS_PGI_1"/>
</dbReference>
<keyword evidence="1" id="KW-0312">Gluconeogenesis</keyword>
<sequence>MQYEKNFYQIRSNESIFEAIKEETKEIGYYDLPLQDIEEIKTYATTITQKYVAVIGIGGSTLGTYAIYRFLKSSHRYNKKLYFFESTDPMDIHEKVQKIDLEDTCFIIISKSGTTVETISIFKYLSNLTTIDKTNSIIVSEFDSKLTLFAQKNGIKTFEIPKNVGGRFSVFSAVGLVPLAIIGVDVQKLLDGAKKVRQSFFSQGKYYEQIMQKGRFLVENKYRFNINILFSYSASLDGFNKWYVQLWGESLGKINVNGTRQGLTPKGLIGPVDQHSFLQLIMEGIRDKTVTFIKIEDFEDGTVIPKDTLKGFDDLSYLDGLKFSSLIDAQANATIEAIKDLKDVPYDVITIDKVDEESIAKLLYSYQLLTSVVGKFVQINTYDQPGVEAGKIILKKKLLSLQ</sequence>
<dbReference type="PRINTS" id="PR00662">
    <property type="entry name" value="G6PISOMERASE"/>
</dbReference>
<dbReference type="InterPro" id="IPR001672">
    <property type="entry name" value="G6P_Isomerase"/>
</dbReference>
<dbReference type="NCBIfam" id="NF003016">
    <property type="entry name" value="PRK03868.1"/>
    <property type="match status" value="1"/>
</dbReference>
<dbReference type="GO" id="GO:0004347">
    <property type="term" value="F:glucose-6-phosphate isomerase activity"/>
    <property type="evidence" value="ECO:0007669"/>
    <property type="project" value="UniProtKB-EC"/>
</dbReference>
<dbReference type="GO" id="GO:0006094">
    <property type="term" value="P:gluconeogenesis"/>
    <property type="evidence" value="ECO:0007669"/>
    <property type="project" value="UniProtKB-KW"/>
</dbReference>
<evidence type="ECO:0000256" key="1">
    <source>
        <dbReference type="ARBA" id="ARBA00022432"/>
    </source>
</evidence>
<dbReference type="GO" id="GO:0097367">
    <property type="term" value="F:carbohydrate derivative binding"/>
    <property type="evidence" value="ECO:0007669"/>
    <property type="project" value="InterPro"/>
</dbReference>
<dbReference type="PROSITE" id="PS51463">
    <property type="entry name" value="P_GLUCOSE_ISOMERASE_3"/>
    <property type="match status" value="1"/>
</dbReference>
<name>A0A1W1D2K7_9ZZZZ</name>
<keyword evidence="3 5" id="KW-0413">Isomerase</keyword>
<dbReference type="GO" id="GO:0006096">
    <property type="term" value="P:glycolytic process"/>
    <property type="evidence" value="ECO:0007669"/>
    <property type="project" value="UniProtKB-KW"/>
</dbReference>
<dbReference type="GO" id="GO:0048029">
    <property type="term" value="F:monosaccharide binding"/>
    <property type="evidence" value="ECO:0007669"/>
    <property type="project" value="TreeGrafter"/>
</dbReference>
<dbReference type="Gene3D" id="3.40.50.10490">
    <property type="entry name" value="Glucose-6-phosphate isomerase like protein, domain 1"/>
    <property type="match status" value="2"/>
</dbReference>
<protein>
    <submittedName>
        <fullName evidence="5">Glucose-6-phosphate isomerase</fullName>
        <ecNumber evidence="5">5.3.1.9</ecNumber>
    </submittedName>
</protein>
<accession>A0A1W1D2K7</accession>
<dbReference type="InterPro" id="IPR035482">
    <property type="entry name" value="SIS_PGI_2"/>
</dbReference>
<proteinExistence type="predicted"/>
<dbReference type="CDD" id="cd05016">
    <property type="entry name" value="SIS_PGI_2"/>
    <property type="match status" value="1"/>
</dbReference>
<dbReference type="CDD" id="cd05015">
    <property type="entry name" value="SIS_PGI_1"/>
    <property type="match status" value="1"/>
</dbReference>
<dbReference type="EMBL" id="FPHP01000002">
    <property type="protein sequence ID" value="SFV74677.1"/>
    <property type="molecule type" value="Genomic_DNA"/>
</dbReference>
<dbReference type="AlphaFoldDB" id="A0A1W1D2K7"/>
<reference evidence="5" key="1">
    <citation type="submission" date="2016-10" db="EMBL/GenBank/DDBJ databases">
        <authorList>
            <person name="de Groot N.N."/>
        </authorList>
    </citation>
    <scope>NUCLEOTIDE SEQUENCE</scope>
</reference>
<dbReference type="GO" id="GO:0005829">
    <property type="term" value="C:cytosol"/>
    <property type="evidence" value="ECO:0007669"/>
    <property type="project" value="TreeGrafter"/>
</dbReference>
<evidence type="ECO:0000256" key="3">
    <source>
        <dbReference type="ARBA" id="ARBA00023235"/>
    </source>
</evidence>
<organism evidence="5">
    <name type="scientific">hydrothermal vent metagenome</name>
    <dbReference type="NCBI Taxonomy" id="652676"/>
    <lineage>
        <taxon>unclassified sequences</taxon>
        <taxon>metagenomes</taxon>
        <taxon>ecological metagenomes</taxon>
    </lineage>
</organism>
<gene>
    <name evidence="5" type="ORF">MNB_SM-3-568</name>
</gene>
<dbReference type="SUPFAM" id="SSF53697">
    <property type="entry name" value="SIS domain"/>
    <property type="match status" value="1"/>
</dbReference>
<dbReference type="PANTHER" id="PTHR11469">
    <property type="entry name" value="GLUCOSE-6-PHOSPHATE ISOMERASE"/>
    <property type="match status" value="1"/>
</dbReference>
<feature type="transmembrane region" description="Helical" evidence="4">
    <location>
        <begin position="51"/>
        <end position="71"/>
    </location>
</feature>
<dbReference type="GO" id="GO:0051156">
    <property type="term" value="P:glucose 6-phosphate metabolic process"/>
    <property type="evidence" value="ECO:0007669"/>
    <property type="project" value="TreeGrafter"/>
</dbReference>
<keyword evidence="2" id="KW-0324">Glycolysis</keyword>
<dbReference type="PANTHER" id="PTHR11469:SF1">
    <property type="entry name" value="GLUCOSE-6-PHOSPHATE ISOMERASE"/>
    <property type="match status" value="1"/>
</dbReference>
<dbReference type="EC" id="5.3.1.9" evidence="5"/>
<keyword evidence="4" id="KW-1133">Transmembrane helix</keyword>
<dbReference type="InterPro" id="IPR046348">
    <property type="entry name" value="SIS_dom_sf"/>
</dbReference>
<keyword evidence="4" id="KW-0472">Membrane</keyword>
<keyword evidence="4" id="KW-0812">Transmembrane</keyword>
<dbReference type="Pfam" id="PF00342">
    <property type="entry name" value="PGI"/>
    <property type="match status" value="1"/>
</dbReference>
<evidence type="ECO:0000256" key="2">
    <source>
        <dbReference type="ARBA" id="ARBA00023152"/>
    </source>
</evidence>
<evidence type="ECO:0000256" key="4">
    <source>
        <dbReference type="SAM" id="Phobius"/>
    </source>
</evidence>
<evidence type="ECO:0000313" key="5">
    <source>
        <dbReference type="EMBL" id="SFV74677.1"/>
    </source>
</evidence>